<sequence length="153" mass="17662">MPRVVFMCGPAGSGKSTVARRLEAGGMTRLSYDQEAWNRGLRDMPLSDEAHEQISADLRQRLIQLLDRGQNVVLDFSFWSRSMREEWRRLVAEYGVIAETIYMATDKQTCLNRLRARARAHEDDFIITHSIATEYFDHFEPPTDDEGPLTVQR</sequence>
<dbReference type="Gene3D" id="3.40.50.300">
    <property type="entry name" value="P-loop containing nucleotide triphosphate hydrolases"/>
    <property type="match status" value="1"/>
</dbReference>
<keyword evidence="2" id="KW-1185">Reference proteome</keyword>
<dbReference type="OrthoDB" id="2639622at2"/>
<reference evidence="1 2" key="1">
    <citation type="submission" date="2019-07" db="EMBL/GenBank/DDBJ databases">
        <title>complete genome sequencing of Ornithinimicrobium sp. H23M54.</title>
        <authorList>
            <person name="Bae J.-W."/>
            <person name="Lee S.-Y."/>
        </authorList>
    </citation>
    <scope>NUCLEOTIDE SEQUENCE [LARGE SCALE GENOMIC DNA]</scope>
    <source>
        <strain evidence="1 2">H23M54</strain>
    </source>
</reference>
<dbReference type="Pfam" id="PF13671">
    <property type="entry name" value="AAA_33"/>
    <property type="match status" value="1"/>
</dbReference>
<dbReference type="AlphaFoldDB" id="A0A516GD52"/>
<dbReference type="GO" id="GO:0005524">
    <property type="term" value="F:ATP binding"/>
    <property type="evidence" value="ECO:0007669"/>
    <property type="project" value="UniProtKB-KW"/>
</dbReference>
<gene>
    <name evidence="1" type="ORF">FNH13_14860</name>
</gene>
<dbReference type="PANTHER" id="PTHR43883">
    <property type="entry name" value="SLR0207 PROTEIN"/>
    <property type="match status" value="1"/>
</dbReference>
<protein>
    <submittedName>
        <fullName evidence="1">ATP-binding protein</fullName>
    </submittedName>
</protein>
<dbReference type="EMBL" id="CP041616">
    <property type="protein sequence ID" value="QDO89453.1"/>
    <property type="molecule type" value="Genomic_DNA"/>
</dbReference>
<dbReference type="Proteomes" id="UP000315395">
    <property type="component" value="Chromosome"/>
</dbReference>
<dbReference type="RefSeq" id="WP_143784139.1">
    <property type="nucleotide sequence ID" value="NZ_CP041616.1"/>
</dbReference>
<evidence type="ECO:0000313" key="2">
    <source>
        <dbReference type="Proteomes" id="UP000315395"/>
    </source>
</evidence>
<dbReference type="SUPFAM" id="SSF52540">
    <property type="entry name" value="P-loop containing nucleoside triphosphate hydrolases"/>
    <property type="match status" value="1"/>
</dbReference>
<proteinExistence type="predicted"/>
<accession>A0A516GD52</accession>
<keyword evidence="1" id="KW-0067">ATP-binding</keyword>
<dbReference type="InterPro" id="IPR027417">
    <property type="entry name" value="P-loop_NTPase"/>
</dbReference>
<dbReference type="PANTHER" id="PTHR43883:SF1">
    <property type="entry name" value="GLUCONOKINASE"/>
    <property type="match status" value="1"/>
</dbReference>
<dbReference type="KEGG" id="orz:FNH13_14860"/>
<organism evidence="1 2">
    <name type="scientific">Ornithinimicrobium ciconiae</name>
    <dbReference type="NCBI Taxonomy" id="2594265"/>
    <lineage>
        <taxon>Bacteria</taxon>
        <taxon>Bacillati</taxon>
        <taxon>Actinomycetota</taxon>
        <taxon>Actinomycetes</taxon>
        <taxon>Micrococcales</taxon>
        <taxon>Ornithinimicrobiaceae</taxon>
        <taxon>Ornithinimicrobium</taxon>
    </lineage>
</organism>
<keyword evidence="1" id="KW-0547">Nucleotide-binding</keyword>
<dbReference type="InterPro" id="IPR052732">
    <property type="entry name" value="Cell-binding_unc_protein"/>
</dbReference>
<name>A0A516GD52_9MICO</name>
<evidence type="ECO:0000313" key="1">
    <source>
        <dbReference type="EMBL" id="QDO89453.1"/>
    </source>
</evidence>
<dbReference type="PRINTS" id="PR01100">
    <property type="entry name" value="SHIKIMTKNASE"/>
</dbReference>